<evidence type="ECO:0000256" key="7">
    <source>
        <dbReference type="ARBA" id="ARBA00023134"/>
    </source>
</evidence>
<dbReference type="InterPro" id="IPR009022">
    <property type="entry name" value="EFG_III"/>
</dbReference>
<feature type="binding site" evidence="8">
    <location>
        <begin position="170"/>
        <end position="173"/>
    </location>
    <ligand>
        <name>GTP</name>
        <dbReference type="ChEBI" id="CHEBI:37565"/>
    </ligand>
</feature>
<evidence type="ECO:0000256" key="8">
    <source>
        <dbReference type="HAMAP-Rule" id="MF_03061"/>
    </source>
</evidence>
<evidence type="ECO:0000256" key="5">
    <source>
        <dbReference type="ARBA" id="ARBA00022917"/>
    </source>
</evidence>
<dbReference type="NCBIfam" id="TIGR00484">
    <property type="entry name" value="EF-G"/>
    <property type="match status" value="1"/>
</dbReference>
<dbReference type="CDD" id="cd04097">
    <property type="entry name" value="mtEFG1_C"/>
    <property type="match status" value="1"/>
</dbReference>
<dbReference type="FunFam" id="3.40.50.300:FF:000539">
    <property type="entry name" value="Elongation factor G, mitochondrial"/>
    <property type="match status" value="1"/>
</dbReference>
<dbReference type="Pfam" id="PF03144">
    <property type="entry name" value="GTP_EFTU_D2"/>
    <property type="match status" value="1"/>
</dbReference>
<feature type="binding site" evidence="8">
    <location>
        <begin position="49"/>
        <end position="56"/>
    </location>
    <ligand>
        <name>GTP</name>
        <dbReference type="ChEBI" id="CHEBI:37565"/>
    </ligand>
</feature>
<dbReference type="InterPro" id="IPR041095">
    <property type="entry name" value="EFG_II"/>
</dbReference>
<keyword evidence="4 8" id="KW-0251">Elongation factor</keyword>
<dbReference type="SUPFAM" id="SSF50447">
    <property type="entry name" value="Translation proteins"/>
    <property type="match status" value="1"/>
</dbReference>
<evidence type="ECO:0000256" key="4">
    <source>
        <dbReference type="ARBA" id="ARBA00022768"/>
    </source>
</evidence>
<dbReference type="CDD" id="cd01434">
    <property type="entry name" value="EFG_mtEFG1_IV"/>
    <property type="match status" value="1"/>
</dbReference>
<evidence type="ECO:0000256" key="1">
    <source>
        <dbReference type="ARBA" id="ARBA00004173"/>
    </source>
</evidence>
<dbReference type="SMART" id="SM00889">
    <property type="entry name" value="EFG_IV"/>
    <property type="match status" value="1"/>
</dbReference>
<evidence type="ECO:0000259" key="9">
    <source>
        <dbReference type="PROSITE" id="PS51722"/>
    </source>
</evidence>
<dbReference type="GO" id="GO:0070125">
    <property type="term" value="P:mitochondrial translational elongation"/>
    <property type="evidence" value="ECO:0007669"/>
    <property type="project" value="UniProtKB-UniRule"/>
</dbReference>
<dbReference type="SMART" id="SM00838">
    <property type="entry name" value="EFG_C"/>
    <property type="match status" value="1"/>
</dbReference>
<dbReference type="PROSITE" id="PS00301">
    <property type="entry name" value="G_TR_1"/>
    <property type="match status" value="1"/>
</dbReference>
<dbReference type="Gene3D" id="2.40.30.10">
    <property type="entry name" value="Translation factors"/>
    <property type="match status" value="1"/>
</dbReference>
<dbReference type="Gene3D" id="3.40.50.300">
    <property type="entry name" value="P-loop containing nucleotide triphosphate hydrolases"/>
    <property type="match status" value="1"/>
</dbReference>
<dbReference type="Gene3D" id="3.30.230.10">
    <property type="match status" value="1"/>
</dbReference>
<dbReference type="InterPro" id="IPR014721">
    <property type="entry name" value="Ribsml_uS5_D2-typ_fold_subgr"/>
</dbReference>
<dbReference type="FunFam" id="2.40.30.10:FF:000022">
    <property type="entry name" value="Elongation factor G, mitochondrial"/>
    <property type="match status" value="1"/>
</dbReference>
<comment type="pathway">
    <text evidence="8">Protein biosynthesis; polypeptide chain elongation.</text>
</comment>
<dbReference type="InterPro" id="IPR035649">
    <property type="entry name" value="EFG_V"/>
</dbReference>
<dbReference type="FunFam" id="3.30.230.10:FF:000003">
    <property type="entry name" value="Elongation factor G"/>
    <property type="match status" value="1"/>
</dbReference>
<dbReference type="EMBL" id="JBEDNZ010000004">
    <property type="protein sequence ID" value="KAL0848922.1"/>
    <property type="molecule type" value="Genomic_DNA"/>
</dbReference>
<accession>A0ABD0THW5</accession>
<dbReference type="PRINTS" id="PR00315">
    <property type="entry name" value="ELONGATNFCT"/>
</dbReference>
<gene>
    <name evidence="10" type="ORF">ABMA28_013320</name>
</gene>
<dbReference type="Gene3D" id="3.30.70.870">
    <property type="entry name" value="Elongation Factor G (Translational Gtpase), domain 3"/>
    <property type="match status" value="1"/>
</dbReference>
<dbReference type="SUPFAM" id="SSF54211">
    <property type="entry name" value="Ribosomal protein S5 domain 2-like"/>
    <property type="match status" value="1"/>
</dbReference>
<comment type="subcellular location">
    <subcellularLocation>
        <location evidence="1 8">Mitochondrion</location>
    </subcellularLocation>
</comment>
<dbReference type="Gene3D" id="3.30.70.240">
    <property type="match status" value="1"/>
</dbReference>
<dbReference type="InterPro" id="IPR020568">
    <property type="entry name" value="Ribosomal_Su5_D2-typ_SF"/>
</dbReference>
<keyword evidence="6 8" id="KW-0496">Mitochondrion</keyword>
<dbReference type="SUPFAM" id="SSF52540">
    <property type="entry name" value="P-loop containing nucleoside triphosphate hydrolases"/>
    <property type="match status" value="1"/>
</dbReference>
<dbReference type="InterPro" id="IPR004540">
    <property type="entry name" value="Transl_elong_EFG/EF2"/>
</dbReference>
<evidence type="ECO:0000313" key="10">
    <source>
        <dbReference type="EMBL" id="KAL0848922.1"/>
    </source>
</evidence>
<proteinExistence type="inferred from homology"/>
<evidence type="ECO:0000256" key="6">
    <source>
        <dbReference type="ARBA" id="ARBA00023128"/>
    </source>
</evidence>
<dbReference type="GO" id="GO:0005739">
    <property type="term" value="C:mitochondrion"/>
    <property type="evidence" value="ECO:0007669"/>
    <property type="project" value="UniProtKB-SubCell"/>
</dbReference>
<dbReference type="InterPro" id="IPR047872">
    <property type="entry name" value="EFG_IV"/>
</dbReference>
<dbReference type="CDD" id="cd04091">
    <property type="entry name" value="mtEFG1_II_like"/>
    <property type="match status" value="1"/>
</dbReference>
<dbReference type="InterPro" id="IPR031157">
    <property type="entry name" value="G_TR_CS"/>
</dbReference>
<dbReference type="GO" id="GO:0003746">
    <property type="term" value="F:translation elongation factor activity"/>
    <property type="evidence" value="ECO:0007669"/>
    <property type="project" value="UniProtKB-UniRule"/>
</dbReference>
<dbReference type="SUPFAM" id="SSF54980">
    <property type="entry name" value="EF-G C-terminal domain-like"/>
    <property type="match status" value="2"/>
</dbReference>
<comment type="caution">
    <text evidence="10">The sequence shown here is derived from an EMBL/GenBank/DDBJ whole genome shotgun (WGS) entry which is preliminary data.</text>
</comment>
<dbReference type="GO" id="GO:0005525">
    <property type="term" value="F:GTP binding"/>
    <property type="evidence" value="ECO:0007669"/>
    <property type="project" value="UniProtKB-UniRule"/>
</dbReference>
<dbReference type="FunFam" id="3.30.70.240:FF:000001">
    <property type="entry name" value="Elongation factor G"/>
    <property type="match status" value="1"/>
</dbReference>
<dbReference type="InterPro" id="IPR035647">
    <property type="entry name" value="EFG_III/V"/>
</dbReference>
<feature type="domain" description="Tr-type G" evidence="9">
    <location>
        <begin position="40"/>
        <end position="318"/>
    </location>
</feature>
<dbReference type="Pfam" id="PF00679">
    <property type="entry name" value="EFG_C"/>
    <property type="match status" value="1"/>
</dbReference>
<dbReference type="CDD" id="cd01886">
    <property type="entry name" value="EF-G"/>
    <property type="match status" value="1"/>
</dbReference>
<keyword evidence="5 8" id="KW-0648">Protein biosynthesis</keyword>
<dbReference type="PANTHER" id="PTHR43636">
    <property type="entry name" value="ELONGATION FACTOR G, MITOCHONDRIAL"/>
    <property type="match status" value="1"/>
</dbReference>
<dbReference type="NCBIfam" id="NF009381">
    <property type="entry name" value="PRK12740.1-5"/>
    <property type="match status" value="1"/>
</dbReference>
<dbReference type="HAMAP" id="MF_00054_B">
    <property type="entry name" value="EF_G_EF_2_B"/>
    <property type="match status" value="1"/>
</dbReference>
<evidence type="ECO:0000256" key="3">
    <source>
        <dbReference type="ARBA" id="ARBA00022741"/>
    </source>
</evidence>
<comment type="similarity">
    <text evidence="2">Belongs to the TRAFAC class translation factor GTPase superfamily. Classic translation factor GTPase family. EF-G/EF-2 subfamily.</text>
</comment>
<sequence length="745" mass="83745">MTIFNIIRVANALKNTGKLNLSQIEAYSSHVKYAEHKQLERIRNIGISAHIDSGKTTLTERILFYTGRIDAMHEVKGKDNVGAVMDSMELERQRGITIQSAATYTIWKDHNINIIDTPGHVDFTVEVERALRVLDGAVLVLCAVGGVQSQTLTVNRQMKRYNVPCLAFINKLDRLGSNPERVLKQMRSKMNHNAAFLHLPIGLEKDCQGILDLIEERAVYFDGDYGEKIRYDEIPQDRRAEVKDKKHELIEHLSNVDETLGELFLEEKTPTVADIKQAVRRTVLKRAFTPVLLGTALKNKGVQPLLDAVLDYLPHPGEVENTAIINEKKDGGGETILLDPARDDKKPFVGLAFKLEVSKFGQLTYLRCYQGMLKRGDYIFNARTGKKVKVSRLVRMHSNNMEEVNEVFAGDIFALFGVDCASGDTFVNDSKLDLSMESIHVPDPVVSMAIKPKNNKDRDNFSKAVARFTKEDPTFQFRYDSDNKETIVSGMGELHLEIYAQRMEREYNCPVELGKPKVAFRETMMSPCSFDYLHKKQSGGAGQYARVIGVMEPLPAHQNTVLEFSDETVGTNIPKPFVPGVERGFIDTCQKGYLSGHKISGVKFRLQDGAHHIVDSSELAFFLAAKGAVKDVFEDGAWQILEPIMFVEVTLPEEFHGNVIGQLNKRGGIITGTEGAEGWTTIYAEVPLNNMFGYAGELRSMTQGKGEFSMEYSRYSPCLPDVQEQLIRKYQEEMGILTDKKKNKN</sequence>
<dbReference type="FunFam" id="3.30.70.870:FF:000001">
    <property type="entry name" value="Elongation factor G"/>
    <property type="match status" value="1"/>
</dbReference>
<dbReference type="CDD" id="cd16262">
    <property type="entry name" value="EFG_III"/>
    <property type="match status" value="1"/>
</dbReference>
<dbReference type="AlphaFoldDB" id="A0ABD0THW5"/>
<organism evidence="10 11">
    <name type="scientific">Loxostege sticticalis</name>
    <name type="common">Beet webworm moth</name>
    <dbReference type="NCBI Taxonomy" id="481309"/>
    <lineage>
        <taxon>Eukaryota</taxon>
        <taxon>Metazoa</taxon>
        <taxon>Ecdysozoa</taxon>
        <taxon>Arthropoda</taxon>
        <taxon>Hexapoda</taxon>
        <taxon>Insecta</taxon>
        <taxon>Pterygota</taxon>
        <taxon>Neoptera</taxon>
        <taxon>Endopterygota</taxon>
        <taxon>Lepidoptera</taxon>
        <taxon>Glossata</taxon>
        <taxon>Ditrysia</taxon>
        <taxon>Pyraloidea</taxon>
        <taxon>Crambidae</taxon>
        <taxon>Pyraustinae</taxon>
        <taxon>Loxostege</taxon>
    </lineage>
</organism>
<dbReference type="Proteomes" id="UP001549921">
    <property type="component" value="Unassembled WGS sequence"/>
</dbReference>
<dbReference type="InterPro" id="IPR000795">
    <property type="entry name" value="T_Tr_GTP-bd_dom"/>
</dbReference>
<comment type="similarity">
    <text evidence="8">Belongs to the GTP-binding elongation factor family. EF-G/EF-2 subfamily.</text>
</comment>
<evidence type="ECO:0000313" key="11">
    <source>
        <dbReference type="Proteomes" id="UP001549921"/>
    </source>
</evidence>
<dbReference type="InterPro" id="IPR004161">
    <property type="entry name" value="EFTu-like_2"/>
</dbReference>
<protein>
    <recommendedName>
        <fullName evidence="8">Elongation factor G, mitochondrial</fullName>
        <shortName evidence="8">EF-Gmt</shortName>
    </recommendedName>
    <alternativeName>
        <fullName evidence="8">Elongation factor G 1, mitochondrial</fullName>
        <shortName evidence="8">mEF-G 1</shortName>
    </alternativeName>
    <alternativeName>
        <fullName evidence="8">Elongation factor G1</fullName>
    </alternativeName>
</protein>
<dbReference type="InterPro" id="IPR009000">
    <property type="entry name" value="Transl_B-barrel_sf"/>
</dbReference>
<dbReference type="Pfam" id="PF14492">
    <property type="entry name" value="EFG_III"/>
    <property type="match status" value="1"/>
</dbReference>
<dbReference type="InterPro" id="IPR027417">
    <property type="entry name" value="P-loop_NTPase"/>
</dbReference>
<evidence type="ECO:0000256" key="2">
    <source>
        <dbReference type="ARBA" id="ARBA00005870"/>
    </source>
</evidence>
<dbReference type="GO" id="GO:0003924">
    <property type="term" value="F:GTPase activity"/>
    <property type="evidence" value="ECO:0007669"/>
    <property type="project" value="UniProtKB-UniRule"/>
</dbReference>
<comment type="function">
    <text evidence="8">Mitochondrial GTPase that catalyzes the GTP-dependent ribosomal translocation step during translation elongation. During this step, the ribosome changes from the pre-translocational (PRE) to the post-translocational (POST) state as the newly formed A-site-bound peptidyl-tRNA and P-site-bound deacylated tRNA move to the P and E sites, respectively. Catalyzes the coordinated movement of the two tRNA molecules, the mRNA and conformational changes in the ribosome.</text>
</comment>
<dbReference type="InterPro" id="IPR000640">
    <property type="entry name" value="EFG_V-like"/>
</dbReference>
<dbReference type="PROSITE" id="PS51722">
    <property type="entry name" value="G_TR_2"/>
    <property type="match status" value="1"/>
</dbReference>
<name>A0ABD0THW5_LOXSC</name>
<dbReference type="InterPro" id="IPR005225">
    <property type="entry name" value="Small_GTP-bd"/>
</dbReference>
<keyword evidence="3 8" id="KW-0547">Nucleotide-binding</keyword>
<dbReference type="NCBIfam" id="TIGR00231">
    <property type="entry name" value="small_GTP"/>
    <property type="match status" value="1"/>
</dbReference>
<keyword evidence="7 8" id="KW-0342">GTP-binding</keyword>
<dbReference type="InterPro" id="IPR005517">
    <property type="entry name" value="Transl_elong_EFG/EF2_IV"/>
</dbReference>
<reference evidence="10 11" key="1">
    <citation type="submission" date="2024-06" db="EMBL/GenBank/DDBJ databases">
        <title>A chromosome-level genome assembly of beet webworm, Loxostege sticticalis.</title>
        <authorList>
            <person name="Zhang Y."/>
        </authorList>
    </citation>
    <scope>NUCLEOTIDE SEQUENCE [LARGE SCALE GENOMIC DNA]</scope>
    <source>
        <strain evidence="10">AQ028</strain>
        <tissue evidence="10">Male pupae</tissue>
    </source>
</reference>
<dbReference type="Pfam" id="PF03764">
    <property type="entry name" value="EFG_IV"/>
    <property type="match status" value="1"/>
</dbReference>
<dbReference type="PANTHER" id="PTHR43636:SF2">
    <property type="entry name" value="ELONGATION FACTOR G, MITOCHONDRIAL"/>
    <property type="match status" value="1"/>
</dbReference>
<dbReference type="Pfam" id="PF00009">
    <property type="entry name" value="GTP_EFTU"/>
    <property type="match status" value="1"/>
</dbReference>
<feature type="binding site" evidence="8">
    <location>
        <begin position="116"/>
        <end position="120"/>
    </location>
    <ligand>
        <name>GTP</name>
        <dbReference type="ChEBI" id="CHEBI:37565"/>
    </ligand>
</feature>